<accession>I3Y770</accession>
<reference evidence="1 2" key="1">
    <citation type="submission" date="2012-06" db="EMBL/GenBank/DDBJ databases">
        <title>Complete sequence of Thiocystis violascens DSM 198.</title>
        <authorList>
            <consortium name="US DOE Joint Genome Institute"/>
            <person name="Lucas S."/>
            <person name="Han J."/>
            <person name="Lapidus A."/>
            <person name="Cheng J.-F."/>
            <person name="Goodwin L."/>
            <person name="Pitluck S."/>
            <person name="Peters L."/>
            <person name="Ovchinnikova G."/>
            <person name="Teshima H."/>
            <person name="Detter J.C."/>
            <person name="Han C."/>
            <person name="Tapia R."/>
            <person name="Land M."/>
            <person name="Hauser L."/>
            <person name="Kyrpides N."/>
            <person name="Ivanova N."/>
            <person name="Pagani I."/>
            <person name="Vogl K."/>
            <person name="Liu Z."/>
            <person name="Frigaard N.-U."/>
            <person name="Bryant D."/>
            <person name="Woyke T."/>
        </authorList>
    </citation>
    <scope>NUCLEOTIDE SEQUENCE [LARGE SCALE GENOMIC DNA]</scope>
    <source>
        <strain evidence="2">ATCC 17096 / DSM 198 / 6111</strain>
    </source>
</reference>
<sequence length="389" mass="43231">MARGGSAADAHLATEVFSAILGISIAEAPDLGSDITVDSEKRMVDPFSFSITVRAEGEDNPFAGLRFAAMEPDKLREIHQRAIDTAVSRINAARSSGASLYLRDVDASDCVPIIKHEPAVIERWLEGAEEVTSDFKRRVRLAEGVYLALCEALLSCSPDQGMALWNGLRKTLITRYEGKAHVEEMINMLFRSSHVPEALREELLSLMSTNADQALLEVAIAANVNGAQGWLDHVIAADLASCVVWRKQRAGKLAGFTTGNELPVSEAWPEGLAVDGRTSRQRETAHWQHKEACARHWWNVYWRAASDIDAYAAWVLFLETTDRRAYEWMEFEEGALDYANPATQRRLAHLYVNKGKLKSAMDKQEKQLNQHFLGRKIVKGIGPWGKVSG</sequence>
<gene>
    <name evidence="1" type="ordered locus">Thivi_0791</name>
</gene>
<keyword evidence="2" id="KW-1185">Reference proteome</keyword>
<dbReference type="AlphaFoldDB" id="I3Y770"/>
<protein>
    <submittedName>
        <fullName evidence="1">Uncharacterized protein</fullName>
    </submittedName>
</protein>
<name>I3Y770_THIV6</name>
<organism evidence="1 2">
    <name type="scientific">Thiocystis violascens (strain ATCC 17096 / DSM 198 / 6111)</name>
    <name type="common">Chromatium violascens</name>
    <dbReference type="NCBI Taxonomy" id="765911"/>
    <lineage>
        <taxon>Bacteria</taxon>
        <taxon>Pseudomonadati</taxon>
        <taxon>Pseudomonadota</taxon>
        <taxon>Gammaproteobacteria</taxon>
        <taxon>Chromatiales</taxon>
        <taxon>Chromatiaceae</taxon>
        <taxon>Thiocystis</taxon>
    </lineage>
</organism>
<dbReference type="EMBL" id="CP003154">
    <property type="protein sequence ID" value="AFL72838.1"/>
    <property type="molecule type" value="Genomic_DNA"/>
</dbReference>
<dbReference type="RefSeq" id="WP_014777329.1">
    <property type="nucleotide sequence ID" value="NC_018012.1"/>
</dbReference>
<dbReference type="STRING" id="765911.Thivi_0791"/>
<dbReference type="KEGG" id="tvi:Thivi_0791"/>
<evidence type="ECO:0000313" key="2">
    <source>
        <dbReference type="Proteomes" id="UP000006062"/>
    </source>
</evidence>
<proteinExistence type="predicted"/>
<dbReference type="Proteomes" id="UP000006062">
    <property type="component" value="Chromosome"/>
</dbReference>
<dbReference type="OrthoDB" id="7210088at2"/>
<dbReference type="HOGENOM" id="CLU_709677_0_0_6"/>
<dbReference type="eggNOG" id="ENOG5033Q4F">
    <property type="taxonomic scope" value="Bacteria"/>
</dbReference>
<evidence type="ECO:0000313" key="1">
    <source>
        <dbReference type="EMBL" id="AFL72838.1"/>
    </source>
</evidence>